<protein>
    <submittedName>
        <fullName evidence="3">N-acetylglucosaminyl deacetylase, LmbE family</fullName>
    </submittedName>
</protein>
<dbReference type="PANTHER" id="PTHR39624">
    <property type="entry name" value="PROTEIN INVOLVED IN RIMO-MEDIATED BETA-METHYLTHIOLATION OF RIBOSOMAL PROTEIN S12 YCAO"/>
    <property type="match status" value="1"/>
</dbReference>
<keyword evidence="4" id="KW-1185">Reference proteome</keyword>
<evidence type="ECO:0000256" key="2">
    <source>
        <dbReference type="SAM" id="MobiDB-lite"/>
    </source>
</evidence>
<dbReference type="SUPFAM" id="SSF102588">
    <property type="entry name" value="LmbE-like"/>
    <property type="match status" value="1"/>
</dbReference>
<evidence type="ECO:0000256" key="1">
    <source>
        <dbReference type="ARBA" id="ARBA00022833"/>
    </source>
</evidence>
<gene>
    <name evidence="3" type="ORF">SAMN05216282_10231</name>
</gene>
<dbReference type="Gene3D" id="3.40.50.10320">
    <property type="entry name" value="LmbE-like"/>
    <property type="match status" value="1"/>
</dbReference>
<dbReference type="Gene3D" id="3.30.300.20">
    <property type="match status" value="1"/>
</dbReference>
<dbReference type="InterPro" id="IPR003737">
    <property type="entry name" value="GlcNAc_PI_deacetylase-related"/>
</dbReference>
<dbReference type="AlphaFoldDB" id="A0A1G8Y5V3"/>
<dbReference type="InterPro" id="IPR015946">
    <property type="entry name" value="KH_dom-like_a/b"/>
</dbReference>
<reference evidence="3 4" key="1">
    <citation type="submission" date="2016-10" db="EMBL/GenBank/DDBJ databases">
        <authorList>
            <person name="de Groot N.N."/>
        </authorList>
    </citation>
    <scope>NUCLEOTIDE SEQUENCE [LARGE SCALE GENOMIC DNA]</scope>
    <source>
        <strain evidence="3 4">CGMCC 1.5382</strain>
    </source>
</reference>
<dbReference type="PANTHER" id="PTHR39624:SF2">
    <property type="entry name" value="OSMC-LIKE PROTEIN"/>
    <property type="match status" value="1"/>
</dbReference>
<evidence type="ECO:0000313" key="3">
    <source>
        <dbReference type="EMBL" id="SDJ98232.1"/>
    </source>
</evidence>
<dbReference type="EMBL" id="FNFU01000002">
    <property type="protein sequence ID" value="SDJ98232.1"/>
    <property type="molecule type" value="Genomic_DNA"/>
</dbReference>
<dbReference type="InterPro" id="IPR003718">
    <property type="entry name" value="OsmC/Ohr_fam"/>
</dbReference>
<dbReference type="Pfam" id="PF02585">
    <property type="entry name" value="PIG-L"/>
    <property type="match status" value="1"/>
</dbReference>
<organism evidence="3 4">
    <name type="scientific">Cryobacterium psychrotolerans</name>
    <dbReference type="NCBI Taxonomy" id="386301"/>
    <lineage>
        <taxon>Bacteria</taxon>
        <taxon>Bacillati</taxon>
        <taxon>Actinomycetota</taxon>
        <taxon>Actinomycetes</taxon>
        <taxon>Micrococcales</taxon>
        <taxon>Microbacteriaceae</taxon>
        <taxon>Cryobacterium</taxon>
    </lineage>
</organism>
<feature type="region of interest" description="Disordered" evidence="2">
    <location>
        <begin position="232"/>
        <end position="251"/>
    </location>
</feature>
<dbReference type="GO" id="GO:0016137">
    <property type="term" value="P:glycoside metabolic process"/>
    <property type="evidence" value="ECO:0007669"/>
    <property type="project" value="UniProtKB-ARBA"/>
</dbReference>
<proteinExistence type="predicted"/>
<dbReference type="InterPro" id="IPR024078">
    <property type="entry name" value="LmbE-like_dom_sf"/>
</dbReference>
<dbReference type="SUPFAM" id="SSF82784">
    <property type="entry name" value="OsmC-like"/>
    <property type="match status" value="1"/>
</dbReference>
<sequence length="376" mass="39632">MNVDNLRNTGESADQLPAWKSVLAVVAHPDDESFGLGAVLAAFTRAGATVELLCLTHGEASTLRGVPDDLSAVRAEELDAAATALGVGRTTLCHYPDGALGTVGRTEVAADVVGAAEAARADGLLVFDSSGVTGHPDHAAATSAALAAAEILNLPVLGWTLPAVVAEQLNQELDASFIGHADEDIDVRVSVERQRQNVAIRAHASQAVPGSVLWRRLELLGDTESLRWLRRSQGASEAAPAPATAARTMRVEHRGEDKFDIRIRGHVVRVDQPSEDGGEDTAPTPTELFIASLASCVAFYARRYLARHDLPTEGLAVETSFEMGSRPARVSGIEVRLVLPDGVPAERRAALLAVAGHCTVHNTLITTPQVTISLAE</sequence>
<dbReference type="RefSeq" id="WP_241982770.1">
    <property type="nucleotide sequence ID" value="NZ_FNFU01000002.1"/>
</dbReference>
<evidence type="ECO:0000313" key="4">
    <source>
        <dbReference type="Proteomes" id="UP000198701"/>
    </source>
</evidence>
<accession>A0A1G8Y5V3</accession>
<dbReference type="Proteomes" id="UP000198701">
    <property type="component" value="Unassembled WGS sequence"/>
</dbReference>
<dbReference type="Pfam" id="PF02566">
    <property type="entry name" value="OsmC"/>
    <property type="match status" value="1"/>
</dbReference>
<dbReference type="STRING" id="386301.SAMN05216282_10231"/>
<dbReference type="InterPro" id="IPR036102">
    <property type="entry name" value="OsmC/Ohrsf"/>
</dbReference>
<name>A0A1G8Y5V3_9MICO</name>
<keyword evidence="1" id="KW-0862">Zinc</keyword>